<feature type="transmembrane region" description="Helical" evidence="1">
    <location>
        <begin position="139"/>
        <end position="158"/>
    </location>
</feature>
<dbReference type="PANTHER" id="PTHR39430">
    <property type="entry name" value="MEMBRANE-ASSOCIATED PROTEASE-RELATED"/>
    <property type="match status" value="1"/>
</dbReference>
<name>A0ABP3DWB8_9ACTN</name>
<keyword evidence="1" id="KW-0812">Transmembrane</keyword>
<evidence type="ECO:0000313" key="4">
    <source>
        <dbReference type="Proteomes" id="UP001500967"/>
    </source>
</evidence>
<feature type="transmembrane region" description="Helical" evidence="1">
    <location>
        <begin position="70"/>
        <end position="92"/>
    </location>
</feature>
<dbReference type="PANTHER" id="PTHR39430:SF1">
    <property type="entry name" value="PROTEASE"/>
    <property type="match status" value="1"/>
</dbReference>
<feature type="transmembrane region" description="Helical" evidence="1">
    <location>
        <begin position="170"/>
        <end position="189"/>
    </location>
</feature>
<keyword evidence="1" id="KW-1133">Transmembrane helix</keyword>
<evidence type="ECO:0000313" key="3">
    <source>
        <dbReference type="EMBL" id="GAA0241786.1"/>
    </source>
</evidence>
<feature type="transmembrane region" description="Helical" evidence="1">
    <location>
        <begin position="220"/>
        <end position="238"/>
    </location>
</feature>
<keyword evidence="4" id="KW-1185">Reference proteome</keyword>
<evidence type="ECO:0000259" key="2">
    <source>
        <dbReference type="Pfam" id="PF02517"/>
    </source>
</evidence>
<feature type="transmembrane region" description="Helical" evidence="1">
    <location>
        <begin position="27"/>
        <end position="49"/>
    </location>
</feature>
<dbReference type="EMBL" id="BAAAGX010000010">
    <property type="protein sequence ID" value="GAA0241786.1"/>
    <property type="molecule type" value="Genomic_DNA"/>
</dbReference>
<proteinExistence type="predicted"/>
<dbReference type="Pfam" id="PF02517">
    <property type="entry name" value="Rce1-like"/>
    <property type="match status" value="1"/>
</dbReference>
<organism evidence="3 4">
    <name type="scientific">Cryptosporangium japonicum</name>
    <dbReference type="NCBI Taxonomy" id="80872"/>
    <lineage>
        <taxon>Bacteria</taxon>
        <taxon>Bacillati</taxon>
        <taxon>Actinomycetota</taxon>
        <taxon>Actinomycetes</taxon>
        <taxon>Cryptosporangiales</taxon>
        <taxon>Cryptosporangiaceae</taxon>
        <taxon>Cryptosporangium</taxon>
    </lineage>
</organism>
<dbReference type="InterPro" id="IPR003675">
    <property type="entry name" value="Rce1/LyrA-like_dom"/>
</dbReference>
<gene>
    <name evidence="3" type="ORF">GCM10009539_28990</name>
</gene>
<evidence type="ECO:0000256" key="1">
    <source>
        <dbReference type="SAM" id="Phobius"/>
    </source>
</evidence>
<protein>
    <recommendedName>
        <fullName evidence="2">CAAX prenyl protease 2/Lysostaphin resistance protein A-like domain-containing protein</fullName>
    </recommendedName>
</protein>
<reference evidence="4" key="1">
    <citation type="journal article" date="2019" name="Int. J. Syst. Evol. Microbiol.">
        <title>The Global Catalogue of Microorganisms (GCM) 10K type strain sequencing project: providing services to taxonomists for standard genome sequencing and annotation.</title>
        <authorList>
            <consortium name="The Broad Institute Genomics Platform"/>
            <consortium name="The Broad Institute Genome Sequencing Center for Infectious Disease"/>
            <person name="Wu L."/>
            <person name="Ma J."/>
        </authorList>
    </citation>
    <scope>NUCLEOTIDE SEQUENCE [LARGE SCALE GENOMIC DNA]</scope>
    <source>
        <strain evidence="4">JCM 10425</strain>
    </source>
</reference>
<keyword evidence="1" id="KW-0472">Membrane</keyword>
<dbReference type="Proteomes" id="UP001500967">
    <property type="component" value="Unassembled WGS sequence"/>
</dbReference>
<accession>A0ABP3DWB8</accession>
<sequence>MVALLVAEVGGALTALPFGGASDGTRLIVSSAGVAVIAFGLAVVLVRVVDRRPVAALGLRAGRSGRRWAAVGLVVVAVAVAGATGPAALLGFTEPRSAGAGWSPETVLPLALVQAFVLQAFPEELLFRGYLVSTATGRLGVRGVFLLSTLLFAALHIVSGSDATTFTERLLFLLIPLGFGALATVLRLASGSLWPAVAVHGGFHTSVYVLGGWVSPTPDSYAIFGATLLAAAAGVAGWRRVRAPRSPAPRVYAAAGR</sequence>
<feature type="domain" description="CAAX prenyl protease 2/Lysostaphin resistance protein A-like" evidence="2">
    <location>
        <begin position="109"/>
        <end position="203"/>
    </location>
</feature>
<comment type="caution">
    <text evidence="3">The sequence shown here is derived from an EMBL/GenBank/DDBJ whole genome shotgun (WGS) entry which is preliminary data.</text>
</comment>